<feature type="transmembrane region" description="Helical" evidence="1">
    <location>
        <begin position="76"/>
        <end position="94"/>
    </location>
</feature>
<evidence type="ECO:0008006" key="3">
    <source>
        <dbReference type="Google" id="ProtNLM"/>
    </source>
</evidence>
<feature type="transmembrane region" description="Helical" evidence="1">
    <location>
        <begin position="251"/>
        <end position="273"/>
    </location>
</feature>
<keyword evidence="1" id="KW-1133">Transmembrane helix</keyword>
<dbReference type="AlphaFoldDB" id="A0A7V3N4U1"/>
<accession>A0A7V3N4U1</accession>
<dbReference type="PANTHER" id="PTHR37422">
    <property type="entry name" value="TEICHURONIC ACID BIOSYNTHESIS PROTEIN TUAE"/>
    <property type="match status" value="1"/>
</dbReference>
<sequence>MNQVTVIFLILASFILLVAPRKWAALPFLMAACYITVGQVIKIGPFHFTAIRILVAVGMLRLLLRSERPSGGLNGLDWLVILWGIIAISVTPFHKDPEATLINHLGRAYDTLGIYFLMRSFFRTSEEAKDLIKIIAILLVPVALEMLYEQMVNRNLFSFFGGVGEVPAFREGHFRSQGPFRHSILAGTVGAVCFPLMIGIWRNKALIPKLGIGACLLMVVTSFSSGPWMSLIWGLIGLLVWRWRHRTREMLIVGIISYVLLDLVMKAPAYYLIARIDFTGGSTGWHRAYLIESSIKHINEWWLFGTDYTRHWMPTGVSWSPDHSDITNHYLMMGVIGGLSLMFFFITILWMGFRYVIKIIQSDSEKSYDEKFFVWCMGSSLFAHTVTMIGVSYFDQSFLFLYLVLAIIASSVKNDKLVFSQSK</sequence>
<keyword evidence="1" id="KW-0472">Membrane</keyword>
<name>A0A7V3N4U1_UNCC3</name>
<dbReference type="PANTHER" id="PTHR37422:SF13">
    <property type="entry name" value="LIPOPOLYSACCHARIDE BIOSYNTHESIS PROTEIN PA4999-RELATED"/>
    <property type="match status" value="1"/>
</dbReference>
<gene>
    <name evidence="2" type="ORF">ENV41_04045</name>
</gene>
<feature type="transmembrane region" description="Helical" evidence="1">
    <location>
        <begin position="131"/>
        <end position="148"/>
    </location>
</feature>
<proteinExistence type="predicted"/>
<keyword evidence="1" id="KW-0812">Transmembrane</keyword>
<dbReference type="InterPro" id="IPR051533">
    <property type="entry name" value="WaaL-like"/>
</dbReference>
<feature type="transmembrane region" description="Helical" evidence="1">
    <location>
        <begin position="210"/>
        <end position="239"/>
    </location>
</feature>
<feature type="transmembrane region" description="Helical" evidence="1">
    <location>
        <begin position="180"/>
        <end position="198"/>
    </location>
</feature>
<protein>
    <recommendedName>
        <fullName evidence="3">O-antigen ligase domain-containing protein</fullName>
    </recommendedName>
</protein>
<dbReference type="EMBL" id="DTGG01000123">
    <property type="protein sequence ID" value="HFZ09284.1"/>
    <property type="molecule type" value="Genomic_DNA"/>
</dbReference>
<evidence type="ECO:0000256" key="1">
    <source>
        <dbReference type="SAM" id="Phobius"/>
    </source>
</evidence>
<feature type="transmembrane region" description="Helical" evidence="1">
    <location>
        <begin position="372"/>
        <end position="391"/>
    </location>
</feature>
<feature type="transmembrane region" description="Helical" evidence="1">
    <location>
        <begin position="330"/>
        <end position="351"/>
    </location>
</feature>
<organism evidence="2">
    <name type="scientific">candidate division CPR3 bacterium</name>
    <dbReference type="NCBI Taxonomy" id="2268181"/>
    <lineage>
        <taxon>Bacteria</taxon>
        <taxon>Bacteria division CPR3</taxon>
    </lineage>
</organism>
<reference evidence="2" key="1">
    <citation type="journal article" date="2020" name="mSystems">
        <title>Genome- and Community-Level Interaction Insights into Carbon Utilization and Element Cycling Functions of Hydrothermarchaeota in Hydrothermal Sediment.</title>
        <authorList>
            <person name="Zhou Z."/>
            <person name="Liu Y."/>
            <person name="Xu W."/>
            <person name="Pan J."/>
            <person name="Luo Z.H."/>
            <person name="Li M."/>
        </authorList>
    </citation>
    <scope>NUCLEOTIDE SEQUENCE [LARGE SCALE GENOMIC DNA]</scope>
    <source>
        <strain evidence="2">SpSt-757</strain>
    </source>
</reference>
<feature type="transmembrane region" description="Helical" evidence="1">
    <location>
        <begin position="40"/>
        <end position="64"/>
    </location>
</feature>
<comment type="caution">
    <text evidence="2">The sequence shown here is derived from an EMBL/GenBank/DDBJ whole genome shotgun (WGS) entry which is preliminary data.</text>
</comment>
<evidence type="ECO:0000313" key="2">
    <source>
        <dbReference type="EMBL" id="HFZ09284.1"/>
    </source>
</evidence>